<keyword evidence="3" id="KW-1185">Reference proteome</keyword>
<feature type="domain" description="Rhodanese" evidence="1">
    <location>
        <begin position="46"/>
        <end position="143"/>
    </location>
</feature>
<evidence type="ECO:0000313" key="2">
    <source>
        <dbReference type="EMBL" id="MDH6502922.1"/>
    </source>
</evidence>
<dbReference type="PROSITE" id="PS50206">
    <property type="entry name" value="RHODANESE_3"/>
    <property type="match status" value="1"/>
</dbReference>
<protein>
    <submittedName>
        <fullName evidence="2">Rhodanese-related sulfurtransferase</fullName>
    </submittedName>
</protein>
<dbReference type="PANTHER" id="PTHR44086">
    <property type="entry name" value="THIOSULFATE SULFURTRANSFERASE RDL2, MITOCHONDRIAL-RELATED"/>
    <property type="match status" value="1"/>
</dbReference>
<name>A0AA43M801_9BURK</name>
<dbReference type="SMART" id="SM00450">
    <property type="entry name" value="RHOD"/>
    <property type="match status" value="1"/>
</dbReference>
<sequence>MIYQTLMKLSAMETKVKLKVGYQDLIARAMANIETVPLSQAQELLNDENTVFVDIRDVRELEREGMIPNALHAPRGMLEFWVDPDSPYYKPIFGEGKRLVLYCASAWRSALATATLQEMGVPHICHLEGGFSAWKKAELPTAAKAEKAKG</sequence>
<gene>
    <name evidence="2" type="ORF">M2127_000205</name>
</gene>
<dbReference type="EMBL" id="JARXYA010000001">
    <property type="protein sequence ID" value="MDH6502922.1"/>
    <property type="molecule type" value="Genomic_DNA"/>
</dbReference>
<dbReference type="Pfam" id="PF00581">
    <property type="entry name" value="Rhodanese"/>
    <property type="match status" value="1"/>
</dbReference>
<dbReference type="GO" id="GO:0004792">
    <property type="term" value="F:thiosulfate-cyanide sulfurtransferase activity"/>
    <property type="evidence" value="ECO:0007669"/>
    <property type="project" value="TreeGrafter"/>
</dbReference>
<dbReference type="Gene3D" id="3.40.250.10">
    <property type="entry name" value="Rhodanese-like domain"/>
    <property type="match status" value="1"/>
</dbReference>
<dbReference type="PANTHER" id="PTHR44086:SF13">
    <property type="entry name" value="THIOSULFATE SULFURTRANSFERASE PSPE"/>
    <property type="match status" value="1"/>
</dbReference>
<accession>A0AA43M801</accession>
<comment type="caution">
    <text evidence="2">The sequence shown here is derived from an EMBL/GenBank/DDBJ whole genome shotgun (WGS) entry which is preliminary data.</text>
</comment>
<reference evidence="2" key="1">
    <citation type="submission" date="2023-04" db="EMBL/GenBank/DDBJ databases">
        <title>Genome Encyclopedia of Bacteria and Archaea VI: Functional Genomics of Type Strains.</title>
        <authorList>
            <person name="Whitman W."/>
        </authorList>
    </citation>
    <scope>NUCLEOTIDE SEQUENCE</scope>
    <source>
        <strain evidence="2">Enz.4-51</strain>
    </source>
</reference>
<evidence type="ECO:0000259" key="1">
    <source>
        <dbReference type="PROSITE" id="PS50206"/>
    </source>
</evidence>
<dbReference type="Proteomes" id="UP001161160">
    <property type="component" value="Unassembled WGS sequence"/>
</dbReference>
<dbReference type="SUPFAM" id="SSF52821">
    <property type="entry name" value="Rhodanese/Cell cycle control phosphatase"/>
    <property type="match status" value="1"/>
</dbReference>
<dbReference type="InterPro" id="IPR001763">
    <property type="entry name" value="Rhodanese-like_dom"/>
</dbReference>
<evidence type="ECO:0000313" key="3">
    <source>
        <dbReference type="Proteomes" id="UP001161160"/>
    </source>
</evidence>
<proteinExistence type="predicted"/>
<dbReference type="InterPro" id="IPR036873">
    <property type="entry name" value="Rhodanese-like_dom_sf"/>
</dbReference>
<dbReference type="AlphaFoldDB" id="A0AA43M801"/>
<organism evidence="2 3">
    <name type="scientific">Polynucleobacter sphagniphilus</name>
    <dbReference type="NCBI Taxonomy" id="1743169"/>
    <lineage>
        <taxon>Bacteria</taxon>
        <taxon>Pseudomonadati</taxon>
        <taxon>Pseudomonadota</taxon>
        <taxon>Betaproteobacteria</taxon>
        <taxon>Burkholderiales</taxon>
        <taxon>Burkholderiaceae</taxon>
        <taxon>Polynucleobacter</taxon>
    </lineage>
</organism>
<dbReference type="CDD" id="cd01447">
    <property type="entry name" value="Polysulfide_ST"/>
    <property type="match status" value="1"/>
</dbReference>